<reference evidence="2 3" key="1">
    <citation type="submission" date="2018-05" db="EMBL/GenBank/DDBJ databases">
        <title>Genome Sequence of an Efficient Indole-Degrading Bacterium, Alcaligenes sp.YBY.</title>
        <authorList>
            <person name="Yang B."/>
        </authorList>
    </citation>
    <scope>NUCLEOTIDE SEQUENCE [LARGE SCALE GENOMIC DNA]</scope>
    <source>
        <strain evidence="2 3">YBY</strain>
    </source>
</reference>
<comment type="caution">
    <text evidence="2">The sequence shown here is derived from an EMBL/GenBank/DDBJ whole genome shotgun (WGS) entry which is preliminary data.</text>
</comment>
<evidence type="ECO:0000313" key="2">
    <source>
        <dbReference type="EMBL" id="PWE13042.1"/>
    </source>
</evidence>
<dbReference type="Pfam" id="PF25682">
    <property type="entry name" value="Phage_VG64"/>
    <property type="match status" value="1"/>
</dbReference>
<evidence type="ECO:0000256" key="1">
    <source>
        <dbReference type="SAM" id="SignalP"/>
    </source>
</evidence>
<gene>
    <name evidence="2" type="ORF">DF183_14500</name>
</gene>
<accession>A0A2U2BGC2</accession>
<dbReference type="InterPro" id="IPR058243">
    <property type="entry name" value="Phage_VG64"/>
</dbReference>
<protein>
    <recommendedName>
        <fullName evidence="4">Lipoprotein</fullName>
    </recommendedName>
</protein>
<sequence>MKKLFLVAAAASLMALAGCDTDSKVASRNLSKAADMFEIERRIVFYNGITDAYILTIEGRCSIDTNASNTSFHVTCKVGPNEYKKHFLGLSDNVTYFAEQLASANVSTYHYRVVFKPQTILSDWDIRGSLDALPIGK</sequence>
<feature type="signal peptide" evidence="1">
    <location>
        <begin position="1"/>
        <end position="17"/>
    </location>
</feature>
<keyword evidence="1" id="KW-0732">Signal</keyword>
<name>A0A2U2BGC2_ALCFA</name>
<dbReference type="RefSeq" id="WP_109089417.1">
    <property type="nucleotide sequence ID" value="NZ_QEXO01000004.1"/>
</dbReference>
<organism evidence="2 3">
    <name type="scientific">Alcaligenes faecalis</name>
    <dbReference type="NCBI Taxonomy" id="511"/>
    <lineage>
        <taxon>Bacteria</taxon>
        <taxon>Pseudomonadati</taxon>
        <taxon>Pseudomonadota</taxon>
        <taxon>Betaproteobacteria</taxon>
        <taxon>Burkholderiales</taxon>
        <taxon>Alcaligenaceae</taxon>
        <taxon>Alcaligenes</taxon>
    </lineage>
</organism>
<dbReference type="EMBL" id="QEXO01000004">
    <property type="protein sequence ID" value="PWE13042.1"/>
    <property type="molecule type" value="Genomic_DNA"/>
</dbReference>
<dbReference type="Proteomes" id="UP000245216">
    <property type="component" value="Unassembled WGS sequence"/>
</dbReference>
<feature type="chain" id="PRO_5015470689" description="Lipoprotein" evidence="1">
    <location>
        <begin position="18"/>
        <end position="137"/>
    </location>
</feature>
<evidence type="ECO:0000313" key="3">
    <source>
        <dbReference type="Proteomes" id="UP000245216"/>
    </source>
</evidence>
<dbReference type="PROSITE" id="PS51257">
    <property type="entry name" value="PROKAR_LIPOPROTEIN"/>
    <property type="match status" value="1"/>
</dbReference>
<evidence type="ECO:0008006" key="4">
    <source>
        <dbReference type="Google" id="ProtNLM"/>
    </source>
</evidence>
<dbReference type="AlphaFoldDB" id="A0A2U2BGC2"/>
<reference evidence="2 3" key="2">
    <citation type="submission" date="2018-05" db="EMBL/GenBank/DDBJ databases">
        <authorList>
            <person name="Lanie J.A."/>
            <person name="Ng W.-L."/>
            <person name="Kazmierczak K.M."/>
            <person name="Andrzejewski T.M."/>
            <person name="Davidsen T.M."/>
            <person name="Wayne K.J."/>
            <person name="Tettelin H."/>
            <person name="Glass J.I."/>
            <person name="Rusch D."/>
            <person name="Podicherti R."/>
            <person name="Tsui H.-C.T."/>
            <person name="Winkler M.E."/>
        </authorList>
    </citation>
    <scope>NUCLEOTIDE SEQUENCE [LARGE SCALE GENOMIC DNA]</scope>
    <source>
        <strain evidence="2 3">YBY</strain>
    </source>
</reference>
<proteinExistence type="predicted"/>